<gene>
    <name evidence="2" type="ORF">EEDITHA_LOCUS15332</name>
</gene>
<feature type="region of interest" description="Disordered" evidence="1">
    <location>
        <begin position="215"/>
        <end position="274"/>
    </location>
</feature>
<reference evidence="2" key="1">
    <citation type="submission" date="2022-03" db="EMBL/GenBank/DDBJ databases">
        <authorList>
            <person name="Tunstrom K."/>
        </authorList>
    </citation>
    <scope>NUCLEOTIDE SEQUENCE</scope>
</reference>
<dbReference type="PROSITE" id="PS51257">
    <property type="entry name" value="PROKAR_LIPOPROTEIN"/>
    <property type="match status" value="1"/>
</dbReference>
<proteinExistence type="predicted"/>
<dbReference type="PANTHER" id="PTHR21456:SF1">
    <property type="entry name" value="C2 NT-TYPE DOMAIN-CONTAINING PROTEIN"/>
    <property type="match status" value="1"/>
</dbReference>
<feature type="compositionally biased region" description="Low complexity" evidence="1">
    <location>
        <begin position="236"/>
        <end position="248"/>
    </location>
</feature>
<feature type="compositionally biased region" description="Basic and acidic residues" evidence="1">
    <location>
        <begin position="249"/>
        <end position="267"/>
    </location>
</feature>
<organism evidence="2 3">
    <name type="scientific">Euphydryas editha</name>
    <name type="common">Edith's checkerspot</name>
    <dbReference type="NCBI Taxonomy" id="104508"/>
    <lineage>
        <taxon>Eukaryota</taxon>
        <taxon>Metazoa</taxon>
        <taxon>Ecdysozoa</taxon>
        <taxon>Arthropoda</taxon>
        <taxon>Hexapoda</taxon>
        <taxon>Insecta</taxon>
        <taxon>Pterygota</taxon>
        <taxon>Neoptera</taxon>
        <taxon>Endopterygota</taxon>
        <taxon>Lepidoptera</taxon>
        <taxon>Glossata</taxon>
        <taxon>Ditrysia</taxon>
        <taxon>Papilionoidea</taxon>
        <taxon>Nymphalidae</taxon>
        <taxon>Nymphalinae</taxon>
        <taxon>Euphydryas</taxon>
    </lineage>
</organism>
<feature type="compositionally biased region" description="Basic and acidic residues" evidence="1">
    <location>
        <begin position="221"/>
        <end position="233"/>
    </location>
</feature>
<dbReference type="Proteomes" id="UP001153954">
    <property type="component" value="Unassembled WGS sequence"/>
</dbReference>
<keyword evidence="3" id="KW-1185">Reference proteome</keyword>
<evidence type="ECO:0000256" key="1">
    <source>
        <dbReference type="SAM" id="MobiDB-lite"/>
    </source>
</evidence>
<feature type="region of interest" description="Disordered" evidence="1">
    <location>
        <begin position="372"/>
        <end position="402"/>
    </location>
</feature>
<dbReference type="PANTHER" id="PTHR21456">
    <property type="entry name" value="FAMILY WITH SEQUENCE SIMILARITY 102"/>
    <property type="match status" value="1"/>
</dbReference>
<sequence>MSRSVRLERTTTVTTTLLASGGCKHSGRSLAKLLLERSVLTESADLYLTADSTLKSPERYLTPDATLAAAPDVIPRHAQRSPSSEEFATPECTGADEHSFAMPTYFDRKRKAASIVASAVQPLANFQMFKQKSLNTIPALIEKSKRTEELFTNFPFLTPLANRKNSLVSNSNRLSGCLEDEFYCIPALEVDSDSLEHVDVRHRFRSLSNQALGEALTSTPKADERRSYDERARNPSSGSLTASASESGSLERARAHERRAPPADDQHAASCRVENTRVNPDSLIDELLAATDLKHAVDDAAETSGLQLYITRDGTAELGSRRRQQLARRDYQRVVLHPHDNSSAHMYRSRRCAIDCAGSIVSRVHVHACYPSTERGSRRRPAARPNVPGSSAARVAASSAVR</sequence>
<dbReference type="AlphaFoldDB" id="A0AAU9UQW1"/>
<dbReference type="EMBL" id="CAKOGL010000022">
    <property type="protein sequence ID" value="CAH2100472.1"/>
    <property type="molecule type" value="Genomic_DNA"/>
</dbReference>
<evidence type="ECO:0000313" key="3">
    <source>
        <dbReference type="Proteomes" id="UP001153954"/>
    </source>
</evidence>
<comment type="caution">
    <text evidence="2">The sequence shown here is derived from an EMBL/GenBank/DDBJ whole genome shotgun (WGS) entry which is preliminary data.</text>
</comment>
<evidence type="ECO:0000313" key="2">
    <source>
        <dbReference type="EMBL" id="CAH2100472.1"/>
    </source>
</evidence>
<name>A0AAU9UQW1_EUPED</name>
<feature type="compositionally biased region" description="Low complexity" evidence="1">
    <location>
        <begin position="390"/>
        <end position="402"/>
    </location>
</feature>
<protein>
    <submittedName>
        <fullName evidence="2">Uncharacterized protein</fullName>
    </submittedName>
</protein>
<dbReference type="InterPro" id="IPR039931">
    <property type="entry name" value="EEIG1/2-like"/>
</dbReference>
<accession>A0AAU9UQW1</accession>